<comment type="caution">
    <text evidence="3">The sequence shown here is derived from an EMBL/GenBank/DDBJ whole genome shotgun (WGS) entry which is preliminary data.</text>
</comment>
<dbReference type="PANTHER" id="PTHR34853">
    <property type="match status" value="1"/>
</dbReference>
<sequence length="435" mass="45736">MALRYTALSTIAWLTLTSALHQPVARDHGFVASPAVQTIRPYTALPPSDDAFYQPTPGYETEAPGTILRARSLPPPSGINATISAYYQLLYRSTDSNNQPNAVVTSLLIPANASFDKFISYQIPYDSPATDCAPSYSFSDPSTIIGGTEIFSVALSAGLPVSIPDYEGFTAAFANGIQSGQALLDSIRAVLNSGYTTGISRNSSVALIGGSGGALASEWALELQHSYAPDTKPSIVAALLTALTPNITSVFQTIDGTLLAGLTPLFLVGLSKQSLPLATWLSENLSPNPTRTAEFLQAGELCSADFALTFVNQTIAPYFRDHNSSIISEPIPHALIEEVGVMGLHGVPSVPIFLYKGTADELSPVADTDALVEKYCKNGTHATIVYQRAVGASHGDSGTYGAVAGYPWLLERLAGVPAAKGCTVSNVKIPTTTAS</sequence>
<feature type="chain" id="PRO_5042319521" evidence="2">
    <location>
        <begin position="20"/>
        <end position="435"/>
    </location>
</feature>
<dbReference type="InterPro" id="IPR029058">
    <property type="entry name" value="AB_hydrolase_fold"/>
</dbReference>
<dbReference type="GO" id="GO:0004806">
    <property type="term" value="F:triacylglycerol lipase activity"/>
    <property type="evidence" value="ECO:0007669"/>
    <property type="project" value="UniProtKB-UniRule"/>
</dbReference>
<accession>A0AAI8VGR5</accession>
<proteinExistence type="inferred from homology"/>
<dbReference type="PANTHER" id="PTHR34853:SF5">
    <property type="entry name" value="LIP-DOMAIN-CONTAINING PROTEIN-RELATED"/>
    <property type="match status" value="1"/>
</dbReference>
<evidence type="ECO:0000313" key="4">
    <source>
        <dbReference type="Proteomes" id="UP001295740"/>
    </source>
</evidence>
<dbReference type="GO" id="GO:0016042">
    <property type="term" value="P:lipid catabolic process"/>
    <property type="evidence" value="ECO:0007669"/>
    <property type="project" value="UniProtKB-UniRule"/>
</dbReference>
<name>A0AAI8VGR5_9PEZI</name>
<protein>
    <submittedName>
        <fullName evidence="3">Uu.00g119960.m01.CDS01</fullName>
    </submittedName>
</protein>
<dbReference type="PIRSF" id="PIRSF029171">
    <property type="entry name" value="Esterase_LipA"/>
    <property type="match status" value="1"/>
</dbReference>
<evidence type="ECO:0000256" key="2">
    <source>
        <dbReference type="PIRNR" id="PIRNR029171"/>
    </source>
</evidence>
<keyword evidence="1" id="KW-0378">Hydrolase</keyword>
<organism evidence="3 4">
    <name type="scientific">Anthostomella pinea</name>
    <dbReference type="NCBI Taxonomy" id="933095"/>
    <lineage>
        <taxon>Eukaryota</taxon>
        <taxon>Fungi</taxon>
        <taxon>Dikarya</taxon>
        <taxon>Ascomycota</taxon>
        <taxon>Pezizomycotina</taxon>
        <taxon>Sordariomycetes</taxon>
        <taxon>Xylariomycetidae</taxon>
        <taxon>Xylariales</taxon>
        <taxon>Xylariaceae</taxon>
        <taxon>Anthostomella</taxon>
    </lineage>
</organism>
<dbReference type="EMBL" id="CAUWAG010000006">
    <property type="protein sequence ID" value="CAJ2504602.1"/>
    <property type="molecule type" value="Genomic_DNA"/>
</dbReference>
<dbReference type="Gene3D" id="3.40.50.1820">
    <property type="entry name" value="alpha/beta hydrolase"/>
    <property type="match status" value="1"/>
</dbReference>
<keyword evidence="4" id="KW-1185">Reference proteome</keyword>
<dbReference type="InterPro" id="IPR005152">
    <property type="entry name" value="Lipase_secreted"/>
</dbReference>
<comment type="similarity">
    <text evidence="2">Belongs to the AB hydrolase superfamily. Lipase family.</text>
</comment>
<feature type="signal peptide" evidence="2">
    <location>
        <begin position="1"/>
        <end position="19"/>
    </location>
</feature>
<evidence type="ECO:0000313" key="3">
    <source>
        <dbReference type="EMBL" id="CAJ2504602.1"/>
    </source>
</evidence>
<dbReference type="SUPFAM" id="SSF53474">
    <property type="entry name" value="alpha/beta-Hydrolases"/>
    <property type="match status" value="1"/>
</dbReference>
<reference evidence="3" key="1">
    <citation type="submission" date="2023-10" db="EMBL/GenBank/DDBJ databases">
        <authorList>
            <person name="Hackl T."/>
        </authorList>
    </citation>
    <scope>NUCLEOTIDE SEQUENCE</scope>
</reference>
<dbReference type="AlphaFoldDB" id="A0AAI8VGR5"/>
<dbReference type="Pfam" id="PF03583">
    <property type="entry name" value="LIP"/>
    <property type="match status" value="1"/>
</dbReference>
<dbReference type="Proteomes" id="UP001295740">
    <property type="component" value="Unassembled WGS sequence"/>
</dbReference>
<dbReference type="Gene3D" id="1.10.260.130">
    <property type="match status" value="1"/>
</dbReference>
<gene>
    <name evidence="3" type="ORF">KHLLAP_LOCUS5070</name>
</gene>
<evidence type="ECO:0000256" key="1">
    <source>
        <dbReference type="ARBA" id="ARBA00022801"/>
    </source>
</evidence>
<keyword evidence="2" id="KW-0732">Signal</keyword>